<accession>A0ABX1X1F7</accession>
<organism evidence="2 3">
    <name type="scientific">Marinifilum caeruleilacunae</name>
    <dbReference type="NCBI Taxonomy" id="2499076"/>
    <lineage>
        <taxon>Bacteria</taxon>
        <taxon>Pseudomonadati</taxon>
        <taxon>Bacteroidota</taxon>
        <taxon>Bacteroidia</taxon>
        <taxon>Marinilabiliales</taxon>
        <taxon>Marinifilaceae</taxon>
    </lineage>
</organism>
<proteinExistence type="predicted"/>
<protein>
    <submittedName>
        <fullName evidence="2">Uncharacterized protein</fullName>
    </submittedName>
</protein>
<comment type="caution">
    <text evidence="2">The sequence shown here is derived from an EMBL/GenBank/DDBJ whole genome shotgun (WGS) entry which is preliminary data.</text>
</comment>
<name>A0ABX1X1F7_9BACT</name>
<feature type="chain" id="PRO_5046325454" evidence="1">
    <location>
        <begin position="21"/>
        <end position="381"/>
    </location>
</feature>
<dbReference type="RefSeq" id="WP_171597507.1">
    <property type="nucleotide sequence ID" value="NZ_RZNH01000059.1"/>
</dbReference>
<evidence type="ECO:0000256" key="1">
    <source>
        <dbReference type="SAM" id="SignalP"/>
    </source>
</evidence>
<reference evidence="2 3" key="1">
    <citation type="submission" date="2018-12" db="EMBL/GenBank/DDBJ databases">
        <title>Marinifilum JC070 sp. nov., a marine bacterium isolated from Yongle Blue Hole in the South China Sea.</title>
        <authorList>
            <person name="Fu T."/>
        </authorList>
    </citation>
    <scope>NUCLEOTIDE SEQUENCE [LARGE SCALE GENOMIC DNA]</scope>
    <source>
        <strain evidence="2 3">JC070</strain>
    </source>
</reference>
<keyword evidence="3" id="KW-1185">Reference proteome</keyword>
<evidence type="ECO:0000313" key="3">
    <source>
        <dbReference type="Proteomes" id="UP000732105"/>
    </source>
</evidence>
<keyword evidence="1" id="KW-0732">Signal</keyword>
<dbReference type="EMBL" id="RZNH01000059">
    <property type="protein sequence ID" value="NOU62248.1"/>
    <property type="molecule type" value="Genomic_DNA"/>
</dbReference>
<gene>
    <name evidence="2" type="ORF">ELS83_20835</name>
</gene>
<evidence type="ECO:0000313" key="2">
    <source>
        <dbReference type="EMBL" id="NOU62248.1"/>
    </source>
</evidence>
<sequence>MRKYILLGLLLLLSLQHLIAQNYANYHLEIWEAEKQIINNKYKEALLTYERIFNTYEKHFFKDVNNAFFSAVYANDPIKAAEYAREMVAYGYQLKRFDSPVVQSIKETKEWQAFLKEYPKLRKKYLKTFDKKYLKELKEIHLKDQEAAKSGKVKQMHKTYYENARRLSNLFQEYGFAPIGVYVQKEISMISAPLRHYCFLVNQLRLSPQLYQEAPYRSMDVKSIPLLDQMKQAVLDGDFLPQHYASAIVYGDSSRKNEFGQIIVTVNFANKELFLDSHTSKEKWAEMNKRRRAIGLFPLQKGSTDILQNTWYKDYPFDPIIEVLKSSGKKKIDGDLIMDMAREELKIRNAYEKSQNKEGFILSDFQNISGVGYQDYEQFFE</sequence>
<feature type="signal peptide" evidence="1">
    <location>
        <begin position="1"/>
        <end position="20"/>
    </location>
</feature>
<dbReference type="Proteomes" id="UP000732105">
    <property type="component" value="Unassembled WGS sequence"/>
</dbReference>